<sequence length="275" mass="30702">MHNLNLLKEKSKFIRVETLKIHKLAPETRVASSLSPIEIFVSLYYGNILKYNPKDPRDENRDRFIISKGHGSISMYPLLADIGFFDKNELNNVCKDGSFLGGIPDPIIPGYETVNGSLGHGLGVGSGIAVALKTKQKEENVVVLTGDGELNEGSNWEAIMFAPQQKLDNFTLIVDYNKVSMLDFSKNIINLNSLNAKFEAFNWKVYEVLDGHNIEEVYNTLNEAINNRDNKPKVVIVNTIKGKGVPFLETHALSHILSVKTEDIDTLIEEIENGN</sequence>
<evidence type="ECO:0000313" key="2">
    <source>
        <dbReference type="EMBL" id="ADG94577.1"/>
    </source>
</evidence>
<evidence type="ECO:0000313" key="3">
    <source>
        <dbReference type="Proteomes" id="UP000000939"/>
    </source>
</evidence>
<dbReference type="EMBL" id="CP001999">
    <property type="protein sequence ID" value="ADG94577.1"/>
    <property type="molecule type" value="Genomic_DNA"/>
</dbReference>
<dbReference type="STRING" id="572480.Arnit_2929"/>
<dbReference type="CDD" id="cd02012">
    <property type="entry name" value="TPP_TK"/>
    <property type="match status" value="1"/>
</dbReference>
<dbReference type="Gene3D" id="3.40.50.970">
    <property type="match status" value="1"/>
</dbReference>
<accession>D5V7F7</accession>
<dbReference type="eggNOG" id="COG3959">
    <property type="taxonomic scope" value="Bacteria"/>
</dbReference>
<feature type="domain" description="Transketolase N-terminal" evidence="1">
    <location>
        <begin position="38"/>
        <end position="267"/>
    </location>
</feature>
<dbReference type="RefSeq" id="WP_013136722.1">
    <property type="nucleotide sequence ID" value="NC_014166.1"/>
</dbReference>
<dbReference type="AlphaFoldDB" id="D5V7F7"/>
<dbReference type="PANTHER" id="PTHR47514:SF2">
    <property type="entry name" value="TRANSKETOLASE"/>
    <property type="match status" value="1"/>
</dbReference>
<protein>
    <submittedName>
        <fullName evidence="2">Transketolase domain protein</fullName>
    </submittedName>
</protein>
<dbReference type="OrthoDB" id="8732661at2"/>
<dbReference type="Proteomes" id="UP000000939">
    <property type="component" value="Chromosome"/>
</dbReference>
<gene>
    <name evidence="2" type="ordered locus">Arnit_2929</name>
</gene>
<dbReference type="PANTHER" id="PTHR47514">
    <property type="entry name" value="TRANSKETOLASE N-TERMINAL SECTION-RELATED"/>
    <property type="match status" value="1"/>
</dbReference>
<dbReference type="KEGG" id="ant:Arnit_2929"/>
<name>D5V7F7_ARCNC</name>
<evidence type="ECO:0000259" key="1">
    <source>
        <dbReference type="Pfam" id="PF00456"/>
    </source>
</evidence>
<organism evidence="2 3">
    <name type="scientific">Arcobacter nitrofigilis (strain ATCC 33309 / DSM 7299 / CCUG 15893 / LMG 7604 / NCTC 12251 / CI)</name>
    <name type="common">Campylobacter nitrofigilis</name>
    <dbReference type="NCBI Taxonomy" id="572480"/>
    <lineage>
        <taxon>Bacteria</taxon>
        <taxon>Pseudomonadati</taxon>
        <taxon>Campylobacterota</taxon>
        <taxon>Epsilonproteobacteria</taxon>
        <taxon>Campylobacterales</taxon>
        <taxon>Arcobacteraceae</taxon>
        <taxon>Arcobacter</taxon>
    </lineage>
</organism>
<dbReference type="InterPro" id="IPR005474">
    <property type="entry name" value="Transketolase_N"/>
</dbReference>
<proteinExistence type="predicted"/>
<reference evidence="2 3" key="1">
    <citation type="journal article" date="2010" name="Stand. Genomic Sci.">
        <title>Complete genome sequence of Arcobacter nitrofigilis type strain (CI).</title>
        <authorList>
            <person name="Pati A."/>
            <person name="Gronow S."/>
            <person name="Lapidus A."/>
            <person name="Copeland A."/>
            <person name="Glavina Del Rio T."/>
            <person name="Nolan M."/>
            <person name="Lucas S."/>
            <person name="Tice H."/>
            <person name="Cheng J.F."/>
            <person name="Han C."/>
            <person name="Chertkov O."/>
            <person name="Bruce D."/>
            <person name="Tapia R."/>
            <person name="Goodwin L."/>
            <person name="Pitluck S."/>
            <person name="Liolios K."/>
            <person name="Ivanova N."/>
            <person name="Mavromatis K."/>
            <person name="Chen A."/>
            <person name="Palaniappan K."/>
            <person name="Land M."/>
            <person name="Hauser L."/>
            <person name="Chang Y.J."/>
            <person name="Jeffries C.D."/>
            <person name="Detter J.C."/>
            <person name="Rohde M."/>
            <person name="Goker M."/>
            <person name="Bristow J."/>
            <person name="Eisen J.A."/>
            <person name="Markowitz V."/>
            <person name="Hugenholtz P."/>
            <person name="Klenk H.P."/>
            <person name="Kyrpides N.C."/>
        </authorList>
    </citation>
    <scope>NUCLEOTIDE SEQUENCE [LARGE SCALE GENOMIC DNA]</scope>
    <source>
        <strain evidence="3">ATCC 33309 / DSM 7299 / CCUG 15893 / LMG 7604 / NCTC 12251 / CI</strain>
    </source>
</reference>
<keyword evidence="3" id="KW-1185">Reference proteome</keyword>
<dbReference type="SUPFAM" id="SSF52518">
    <property type="entry name" value="Thiamin diphosphate-binding fold (THDP-binding)"/>
    <property type="match status" value="1"/>
</dbReference>
<dbReference type="InterPro" id="IPR029061">
    <property type="entry name" value="THDP-binding"/>
</dbReference>
<dbReference type="HOGENOM" id="CLU_009227_4_1_7"/>
<dbReference type="Pfam" id="PF00456">
    <property type="entry name" value="Transketolase_N"/>
    <property type="match status" value="1"/>
</dbReference>